<keyword evidence="2" id="KW-0812">Transmembrane</keyword>
<dbReference type="EMBL" id="KV448199">
    <property type="protein sequence ID" value="OAX40812.1"/>
    <property type="molecule type" value="Genomic_DNA"/>
</dbReference>
<keyword evidence="4" id="KW-1185">Reference proteome</keyword>
<evidence type="ECO:0000256" key="1">
    <source>
        <dbReference type="SAM" id="MobiDB-lite"/>
    </source>
</evidence>
<dbReference type="STRING" id="1314800.A0A1B7N7J9"/>
<dbReference type="InParanoid" id="A0A1B7N7J9"/>
<sequence>MPLLPNNVNVATHLTSNISIGVRSSTDSTTVSVSIPAIAGGTAAGVVLAVVAVIGWKWWAFIVRNTNEKHSRKQNVLRRQNTTPTKSNEEPPGFPDWNSTECSDWKKDPADSPPNTTCPYYTPPHQHSLITAAPALSGSPIKPPSNPACDLRRSSKDIAVRGSRASFVRASNGLSYKSSNISTPSVYSTQSGEEQQARVPAAVIIAALGHTFGTRRLSTLRHSSEPYTIGEEQAELAIPRSRLRYSGHSDSNFIQLHRISNISAGSLSLQQGSQSIAPVGVAYGGEECEESLHEKRFTAEGLDKRDHWTGE</sequence>
<proteinExistence type="predicted"/>
<protein>
    <submittedName>
        <fullName evidence="3">Uncharacterized protein</fullName>
    </submittedName>
</protein>
<keyword evidence="2" id="KW-1133">Transmembrane helix</keyword>
<feature type="transmembrane region" description="Helical" evidence="2">
    <location>
        <begin position="37"/>
        <end position="63"/>
    </location>
</feature>
<dbReference type="AlphaFoldDB" id="A0A1B7N7J9"/>
<dbReference type="Proteomes" id="UP000092154">
    <property type="component" value="Unassembled WGS sequence"/>
</dbReference>
<evidence type="ECO:0000256" key="2">
    <source>
        <dbReference type="SAM" id="Phobius"/>
    </source>
</evidence>
<dbReference type="OrthoDB" id="3244253at2759"/>
<feature type="region of interest" description="Disordered" evidence="1">
    <location>
        <begin position="70"/>
        <end position="122"/>
    </location>
</feature>
<reference evidence="3 4" key="1">
    <citation type="submission" date="2016-06" db="EMBL/GenBank/DDBJ databases">
        <title>Comparative genomics of the ectomycorrhizal sister species Rhizopogon vinicolor and Rhizopogon vesiculosus (Basidiomycota: Boletales) reveals a divergence of the mating type B locus.</title>
        <authorList>
            <consortium name="DOE Joint Genome Institute"/>
            <person name="Mujic A.B."/>
            <person name="Kuo A."/>
            <person name="Tritt A."/>
            <person name="Lipzen A."/>
            <person name="Chen C."/>
            <person name="Johnson J."/>
            <person name="Sharma A."/>
            <person name="Barry K."/>
            <person name="Grigoriev I.V."/>
            <person name="Spatafora J.W."/>
        </authorList>
    </citation>
    <scope>NUCLEOTIDE SEQUENCE [LARGE SCALE GENOMIC DNA]</scope>
    <source>
        <strain evidence="3 4">AM-OR11-026</strain>
    </source>
</reference>
<feature type="compositionally biased region" description="Polar residues" evidence="1">
    <location>
        <begin position="77"/>
        <end position="86"/>
    </location>
</feature>
<keyword evidence="2" id="KW-0472">Membrane</keyword>
<evidence type="ECO:0000313" key="3">
    <source>
        <dbReference type="EMBL" id="OAX40812.1"/>
    </source>
</evidence>
<feature type="compositionally biased region" description="Low complexity" evidence="1">
    <location>
        <begin position="113"/>
        <end position="122"/>
    </location>
</feature>
<name>A0A1B7N7J9_9AGAM</name>
<organism evidence="3 4">
    <name type="scientific">Rhizopogon vinicolor AM-OR11-026</name>
    <dbReference type="NCBI Taxonomy" id="1314800"/>
    <lineage>
        <taxon>Eukaryota</taxon>
        <taxon>Fungi</taxon>
        <taxon>Dikarya</taxon>
        <taxon>Basidiomycota</taxon>
        <taxon>Agaricomycotina</taxon>
        <taxon>Agaricomycetes</taxon>
        <taxon>Agaricomycetidae</taxon>
        <taxon>Boletales</taxon>
        <taxon>Suillineae</taxon>
        <taxon>Rhizopogonaceae</taxon>
        <taxon>Rhizopogon</taxon>
    </lineage>
</organism>
<accession>A0A1B7N7J9</accession>
<gene>
    <name evidence="3" type="ORF">K503DRAFT_768238</name>
</gene>
<evidence type="ECO:0000313" key="4">
    <source>
        <dbReference type="Proteomes" id="UP000092154"/>
    </source>
</evidence>